<reference evidence="2" key="1">
    <citation type="submission" date="2023-03" db="EMBL/GenBank/DDBJ databases">
        <authorList>
            <person name="Steffen K."/>
            <person name="Cardenas P."/>
        </authorList>
    </citation>
    <scope>NUCLEOTIDE SEQUENCE</scope>
</reference>
<accession>A0AA35WJP2</accession>
<gene>
    <name evidence="2" type="ORF">GBAR_LOCUS13970</name>
</gene>
<evidence type="ECO:0000313" key="3">
    <source>
        <dbReference type="Proteomes" id="UP001174909"/>
    </source>
</evidence>
<name>A0AA35WJP2_GEOBA</name>
<sequence length="489" mass="53883">MALLSRLAQTPAGSRELLAANCISYIAQCRFIDLRPDHHDKHTSGLHGNVFDPSGTGFVPSVGDRYRQLLLPLLKLLLTMLTCPGAQRSEVKSQVTSLIGAHSDTFTSILKSHRGPVSVATLEELSLVTGVIGHSGVGQDWSTQDSTALGSGMVHIQRLMLALISHYCNSQMWSGLVAEALRGEAEGTDVNPDPLVTLETKLKVLQICANIVDYCRVAMTMGGKEFSSPYCRIIFSPELMTSLSTNQSRDGPRAFHTSSSSSPLTPSQSQSLGHLIKQLREVSDGYQVTLESSRQIQRKISQPSSLSQDEVLQLVSLAASSLPLSHQQSLARRKLKKMLSLTKKEMDLHAYITENLLYVLWRHLQFYLMHCKPVGWGQRHGSGRSFLHPTYHEKNRWFVHKPAKVTAMETTFDLSSLSEGVSPGDLESLKMSIGRCLPSSLFQQLLDVEEGQEAGRRGQVSFIQALVHRIRKLVKLRAAPPTATPALVT</sequence>
<dbReference type="InterPro" id="IPR021827">
    <property type="entry name" value="Nup186/Nup192/Nup205"/>
</dbReference>
<dbReference type="Pfam" id="PF11894">
    <property type="entry name" value="Nup192"/>
    <property type="match status" value="1"/>
</dbReference>
<dbReference type="Proteomes" id="UP001174909">
    <property type="component" value="Unassembled WGS sequence"/>
</dbReference>
<dbReference type="AlphaFoldDB" id="A0AA35WJP2"/>
<keyword evidence="3" id="KW-1185">Reference proteome</keyword>
<dbReference type="EMBL" id="CASHTH010002047">
    <property type="protein sequence ID" value="CAI8023963.1"/>
    <property type="molecule type" value="Genomic_DNA"/>
</dbReference>
<protein>
    <submittedName>
        <fullName evidence="2">Nuclear pore complex protein Nup205</fullName>
    </submittedName>
</protein>
<dbReference type="GO" id="GO:0005643">
    <property type="term" value="C:nuclear pore"/>
    <property type="evidence" value="ECO:0007669"/>
    <property type="project" value="InterPro"/>
</dbReference>
<feature type="region of interest" description="Disordered" evidence="1">
    <location>
        <begin position="245"/>
        <end position="269"/>
    </location>
</feature>
<evidence type="ECO:0000313" key="2">
    <source>
        <dbReference type="EMBL" id="CAI8023963.1"/>
    </source>
</evidence>
<feature type="compositionally biased region" description="Low complexity" evidence="1">
    <location>
        <begin position="257"/>
        <end position="269"/>
    </location>
</feature>
<evidence type="ECO:0000256" key="1">
    <source>
        <dbReference type="SAM" id="MobiDB-lite"/>
    </source>
</evidence>
<comment type="caution">
    <text evidence="2">The sequence shown here is derived from an EMBL/GenBank/DDBJ whole genome shotgun (WGS) entry which is preliminary data.</text>
</comment>
<proteinExistence type="predicted"/>
<organism evidence="2 3">
    <name type="scientific">Geodia barretti</name>
    <name type="common">Barrett's horny sponge</name>
    <dbReference type="NCBI Taxonomy" id="519541"/>
    <lineage>
        <taxon>Eukaryota</taxon>
        <taxon>Metazoa</taxon>
        <taxon>Porifera</taxon>
        <taxon>Demospongiae</taxon>
        <taxon>Heteroscleromorpha</taxon>
        <taxon>Tetractinellida</taxon>
        <taxon>Astrophorina</taxon>
        <taxon>Geodiidae</taxon>
        <taxon>Geodia</taxon>
    </lineage>
</organism>